<dbReference type="PANTHER" id="PTHR30349:SF64">
    <property type="entry name" value="PROPHAGE INTEGRASE INTD-RELATED"/>
    <property type="match status" value="1"/>
</dbReference>
<comment type="caution">
    <text evidence="4">The sequence shown here is derived from an EMBL/GenBank/DDBJ whole genome shotgun (WGS) entry which is preliminary data.</text>
</comment>
<organism evidence="4 5">
    <name type="scientific">Nonomuraea guangzhouensis</name>
    <dbReference type="NCBI Taxonomy" id="1291555"/>
    <lineage>
        <taxon>Bacteria</taxon>
        <taxon>Bacillati</taxon>
        <taxon>Actinomycetota</taxon>
        <taxon>Actinomycetes</taxon>
        <taxon>Streptosporangiales</taxon>
        <taxon>Streptosporangiaceae</taxon>
        <taxon>Nonomuraea</taxon>
    </lineage>
</organism>
<evidence type="ECO:0000259" key="3">
    <source>
        <dbReference type="PROSITE" id="PS51900"/>
    </source>
</evidence>
<accession>A0ABW4GC95</accession>
<dbReference type="Pfam" id="PF00589">
    <property type="entry name" value="Phage_integrase"/>
    <property type="match status" value="1"/>
</dbReference>
<dbReference type="InterPro" id="IPR050090">
    <property type="entry name" value="Tyrosine_recombinase_XerCD"/>
</dbReference>
<evidence type="ECO:0000313" key="4">
    <source>
        <dbReference type="EMBL" id="MFD1540186.1"/>
    </source>
</evidence>
<dbReference type="Pfam" id="PF02899">
    <property type="entry name" value="Phage_int_SAM_1"/>
    <property type="match status" value="1"/>
</dbReference>
<dbReference type="Proteomes" id="UP001597097">
    <property type="component" value="Unassembled WGS sequence"/>
</dbReference>
<keyword evidence="1" id="KW-0238">DNA-binding</keyword>
<dbReference type="EMBL" id="JBHUCM010000019">
    <property type="protein sequence ID" value="MFD1540186.1"/>
    <property type="molecule type" value="Genomic_DNA"/>
</dbReference>
<dbReference type="InterPro" id="IPR002104">
    <property type="entry name" value="Integrase_catalytic"/>
</dbReference>
<name>A0ABW4GC95_9ACTN</name>
<protein>
    <submittedName>
        <fullName evidence="4">Tyrosine-type recombinase/integrase</fullName>
    </submittedName>
</protein>
<dbReference type="PROSITE" id="PS51898">
    <property type="entry name" value="TYR_RECOMBINASE"/>
    <property type="match status" value="1"/>
</dbReference>
<feature type="domain" description="Core-binding (CB)" evidence="3">
    <location>
        <begin position="60"/>
        <end position="151"/>
    </location>
</feature>
<evidence type="ECO:0000259" key="2">
    <source>
        <dbReference type="PROSITE" id="PS51898"/>
    </source>
</evidence>
<gene>
    <name evidence="4" type="ORF">ACFSJ0_24245</name>
</gene>
<dbReference type="PANTHER" id="PTHR30349">
    <property type="entry name" value="PHAGE INTEGRASE-RELATED"/>
    <property type="match status" value="1"/>
</dbReference>
<evidence type="ECO:0000313" key="5">
    <source>
        <dbReference type="Proteomes" id="UP001597097"/>
    </source>
</evidence>
<dbReference type="InterPro" id="IPR004107">
    <property type="entry name" value="Integrase_SAM-like_N"/>
</dbReference>
<feature type="domain" description="Tyr recombinase" evidence="2">
    <location>
        <begin position="190"/>
        <end position="478"/>
    </location>
</feature>
<dbReference type="PROSITE" id="PS51900">
    <property type="entry name" value="CB"/>
    <property type="match status" value="1"/>
</dbReference>
<sequence>MPPTTTEAAASSPEPLEAVVQLRRTSRTRASDAPGVPDAADVLRRANVDEDQPFILGPDGSYDLQLNRCLRELDGWGVRSENGRLAYSRDIMLFCRFLHESRGGKSIWECDGADLRAYKVVRLRTPGPHQVTVGTWNRSIAALDKWVQWAIYEGLLAGEPFRYVDKTVLTPQGLKQVRVNDQHEDDPEDAPPEFVSMEDYLLWRDVGLRGELPEGRPDPSWRGRHGERNAMFADTLVHTGMRLGEGASLLISEVPPLHGARLVGDVRLSAAVTKRGKRRTVYLPKRVLRALHHFVEIERDELVQRVLSQGGYPVLEGDLLVARAGRHALRLLDTSKAWSYNAIGAADRQRLLRVDSDGVPAGPLWLWLGDEGQPLQPSTWQSAFRRANQRCAKFGIPTEIHPHTLRHVYAVHMLGLLLRQTLRELGRPENASLARAEIRRLLIGNPMRRLQLLLGHSQESTVYTYLDVLDDAQDIVLAALAEWDAQIAALEAVKPGAEAAE</sequence>
<evidence type="ECO:0000256" key="1">
    <source>
        <dbReference type="PROSITE-ProRule" id="PRU01248"/>
    </source>
</evidence>
<dbReference type="InterPro" id="IPR044068">
    <property type="entry name" value="CB"/>
</dbReference>
<proteinExistence type="predicted"/>
<dbReference type="RefSeq" id="WP_219526659.1">
    <property type="nucleotide sequence ID" value="NZ_JAHKRM010000001.1"/>
</dbReference>
<reference evidence="5" key="1">
    <citation type="journal article" date="2019" name="Int. J. Syst. Evol. Microbiol.">
        <title>The Global Catalogue of Microorganisms (GCM) 10K type strain sequencing project: providing services to taxonomists for standard genome sequencing and annotation.</title>
        <authorList>
            <consortium name="The Broad Institute Genomics Platform"/>
            <consortium name="The Broad Institute Genome Sequencing Center for Infectious Disease"/>
            <person name="Wu L."/>
            <person name="Ma J."/>
        </authorList>
    </citation>
    <scope>NUCLEOTIDE SEQUENCE [LARGE SCALE GENOMIC DNA]</scope>
    <source>
        <strain evidence="5">CGMCC 1.15399</strain>
    </source>
</reference>
<keyword evidence="5" id="KW-1185">Reference proteome</keyword>